<dbReference type="EMBL" id="BAAAZA010000041">
    <property type="protein sequence ID" value="GAA3899098.1"/>
    <property type="molecule type" value="Genomic_DNA"/>
</dbReference>
<feature type="region of interest" description="Disordered" evidence="1">
    <location>
        <begin position="1"/>
        <end position="49"/>
    </location>
</feature>
<organism evidence="2 3">
    <name type="scientific">Streptomyces lannensis</name>
    <dbReference type="NCBI Taxonomy" id="766498"/>
    <lineage>
        <taxon>Bacteria</taxon>
        <taxon>Bacillati</taxon>
        <taxon>Actinomycetota</taxon>
        <taxon>Actinomycetes</taxon>
        <taxon>Kitasatosporales</taxon>
        <taxon>Streptomycetaceae</taxon>
        <taxon>Streptomyces</taxon>
    </lineage>
</organism>
<accession>A0ABP7LGS0</accession>
<sequence>MDALTHRNTLDDYQERAKRLPAARAAPPGACSKKLVPENPWEDTSPRWN</sequence>
<keyword evidence="3" id="KW-1185">Reference proteome</keyword>
<feature type="compositionally biased region" description="Basic and acidic residues" evidence="1">
    <location>
        <begin position="1"/>
        <end position="18"/>
    </location>
</feature>
<dbReference type="Proteomes" id="UP001501563">
    <property type="component" value="Unassembled WGS sequence"/>
</dbReference>
<reference evidence="3" key="1">
    <citation type="journal article" date="2019" name="Int. J. Syst. Evol. Microbiol.">
        <title>The Global Catalogue of Microorganisms (GCM) 10K type strain sequencing project: providing services to taxonomists for standard genome sequencing and annotation.</title>
        <authorList>
            <consortium name="The Broad Institute Genomics Platform"/>
            <consortium name="The Broad Institute Genome Sequencing Center for Infectious Disease"/>
            <person name="Wu L."/>
            <person name="Ma J."/>
        </authorList>
    </citation>
    <scope>NUCLEOTIDE SEQUENCE [LARGE SCALE GENOMIC DNA]</scope>
    <source>
        <strain evidence="3">JCM 16578</strain>
    </source>
</reference>
<name>A0ABP7LGS0_9ACTN</name>
<evidence type="ECO:0000313" key="2">
    <source>
        <dbReference type="EMBL" id="GAA3899098.1"/>
    </source>
</evidence>
<feature type="compositionally biased region" description="Low complexity" evidence="1">
    <location>
        <begin position="20"/>
        <end position="30"/>
    </location>
</feature>
<evidence type="ECO:0000313" key="3">
    <source>
        <dbReference type="Proteomes" id="UP001501563"/>
    </source>
</evidence>
<evidence type="ECO:0000256" key="1">
    <source>
        <dbReference type="SAM" id="MobiDB-lite"/>
    </source>
</evidence>
<gene>
    <name evidence="2" type="ORF">GCM10022207_79630</name>
</gene>
<protein>
    <submittedName>
        <fullName evidence="2">Uncharacterized protein</fullName>
    </submittedName>
</protein>
<dbReference type="RefSeq" id="WP_345553820.1">
    <property type="nucleotide sequence ID" value="NZ_BAAAZA010000041.1"/>
</dbReference>
<proteinExistence type="predicted"/>
<comment type="caution">
    <text evidence="2">The sequence shown here is derived from an EMBL/GenBank/DDBJ whole genome shotgun (WGS) entry which is preliminary data.</text>
</comment>